<dbReference type="Pfam" id="PF01833">
    <property type="entry name" value="TIG"/>
    <property type="match status" value="1"/>
</dbReference>
<dbReference type="GO" id="GO:0030334">
    <property type="term" value="P:regulation of cell migration"/>
    <property type="evidence" value="ECO:0007669"/>
    <property type="project" value="TreeGrafter"/>
</dbReference>
<dbReference type="PANTHER" id="PTHR22625:SF59">
    <property type="entry name" value="PLEXIN-B1 ISOFORM X1"/>
    <property type="match status" value="1"/>
</dbReference>
<feature type="non-terminal residue" evidence="14">
    <location>
        <position position="1"/>
    </location>
</feature>
<dbReference type="InterPro" id="IPR013783">
    <property type="entry name" value="Ig-like_fold"/>
</dbReference>
<evidence type="ECO:0000259" key="12">
    <source>
        <dbReference type="SMART" id="SM00423"/>
    </source>
</evidence>
<dbReference type="GO" id="GO:0008360">
    <property type="term" value="P:regulation of cell shape"/>
    <property type="evidence" value="ECO:0007669"/>
    <property type="project" value="TreeGrafter"/>
</dbReference>
<keyword evidence="11" id="KW-0325">Glycoprotein</keyword>
<accession>A0A8S4BXG6</accession>
<dbReference type="SMART" id="SM00423">
    <property type="entry name" value="PSI"/>
    <property type="match status" value="1"/>
</dbReference>
<dbReference type="Proteomes" id="UP000677803">
    <property type="component" value="Unassembled WGS sequence"/>
</dbReference>
<dbReference type="GO" id="GO:0017154">
    <property type="term" value="F:semaphorin receptor activity"/>
    <property type="evidence" value="ECO:0007669"/>
    <property type="project" value="InterPro"/>
</dbReference>
<keyword evidence="6" id="KW-0677">Repeat</keyword>
<keyword evidence="10" id="KW-0675">Receptor</keyword>
<keyword evidence="7" id="KW-1133">Transmembrane helix</keyword>
<dbReference type="AlphaFoldDB" id="A0A8S4BXG6"/>
<dbReference type="GO" id="GO:0005886">
    <property type="term" value="C:plasma membrane"/>
    <property type="evidence" value="ECO:0007669"/>
    <property type="project" value="UniProtKB-SubCell"/>
</dbReference>
<gene>
    <name evidence="14" type="ORF">MMEN_LOCUS21297</name>
</gene>
<evidence type="ECO:0000313" key="14">
    <source>
        <dbReference type="EMBL" id="CAG6021076.1"/>
    </source>
</evidence>
<dbReference type="InterPro" id="IPR057533">
    <property type="entry name" value="PSI_Plexin-B"/>
</dbReference>
<dbReference type="SUPFAM" id="SSF81296">
    <property type="entry name" value="E set domains"/>
    <property type="match status" value="1"/>
</dbReference>
<proteinExistence type="inferred from homology"/>
<evidence type="ECO:0000256" key="5">
    <source>
        <dbReference type="ARBA" id="ARBA00022729"/>
    </source>
</evidence>
<comment type="subcellular location">
    <subcellularLocation>
        <location evidence="1">Cell membrane</location>
        <topology evidence="1">Single-pass type I membrane protein</topology>
    </subcellularLocation>
</comment>
<dbReference type="InterPro" id="IPR016201">
    <property type="entry name" value="PSI"/>
</dbReference>
<protein>
    <submittedName>
        <fullName evidence="14">(Atlantic silverside) hypothetical protein</fullName>
    </submittedName>
</protein>
<dbReference type="SMART" id="SM00429">
    <property type="entry name" value="IPT"/>
    <property type="match status" value="1"/>
</dbReference>
<dbReference type="FunFam" id="2.60.40.10:FF:000203">
    <property type="entry name" value="Plexin B2"/>
    <property type="match status" value="1"/>
</dbReference>
<evidence type="ECO:0000256" key="9">
    <source>
        <dbReference type="ARBA" id="ARBA00023157"/>
    </source>
</evidence>
<dbReference type="InterPro" id="IPR014756">
    <property type="entry name" value="Ig_E-set"/>
</dbReference>
<evidence type="ECO:0000256" key="11">
    <source>
        <dbReference type="ARBA" id="ARBA00023180"/>
    </source>
</evidence>
<dbReference type="InterPro" id="IPR041362">
    <property type="entry name" value="TIG2_plexin"/>
</dbReference>
<evidence type="ECO:0000256" key="4">
    <source>
        <dbReference type="ARBA" id="ARBA00022692"/>
    </source>
</evidence>
<evidence type="ECO:0000313" key="15">
    <source>
        <dbReference type="Proteomes" id="UP000677803"/>
    </source>
</evidence>
<organism evidence="14 15">
    <name type="scientific">Menidia menidia</name>
    <name type="common">Atlantic silverside</name>
    <dbReference type="NCBI Taxonomy" id="238744"/>
    <lineage>
        <taxon>Eukaryota</taxon>
        <taxon>Metazoa</taxon>
        <taxon>Chordata</taxon>
        <taxon>Craniata</taxon>
        <taxon>Vertebrata</taxon>
        <taxon>Euteleostomi</taxon>
        <taxon>Actinopterygii</taxon>
        <taxon>Neopterygii</taxon>
        <taxon>Teleostei</taxon>
        <taxon>Neoteleostei</taxon>
        <taxon>Acanthomorphata</taxon>
        <taxon>Ovalentaria</taxon>
        <taxon>Atherinomorphae</taxon>
        <taxon>Atheriniformes</taxon>
        <taxon>Atherinopsidae</taxon>
        <taxon>Menidiinae</taxon>
        <taxon>Menidia</taxon>
    </lineage>
</organism>
<comment type="similarity">
    <text evidence="2">Belongs to the plexin family.</text>
</comment>
<evidence type="ECO:0000256" key="10">
    <source>
        <dbReference type="ARBA" id="ARBA00023170"/>
    </source>
</evidence>
<dbReference type="GO" id="GO:0007162">
    <property type="term" value="P:negative regulation of cell adhesion"/>
    <property type="evidence" value="ECO:0007669"/>
    <property type="project" value="TreeGrafter"/>
</dbReference>
<dbReference type="Gene3D" id="2.60.40.10">
    <property type="entry name" value="Immunoglobulins"/>
    <property type="match status" value="1"/>
</dbReference>
<keyword evidence="8" id="KW-0472">Membrane</keyword>
<evidence type="ECO:0000256" key="8">
    <source>
        <dbReference type="ARBA" id="ARBA00023136"/>
    </source>
</evidence>
<dbReference type="Pfam" id="PF18020">
    <property type="entry name" value="TIG_2"/>
    <property type="match status" value="1"/>
</dbReference>
<dbReference type="InterPro" id="IPR002909">
    <property type="entry name" value="IPT_dom"/>
</dbReference>
<dbReference type="EMBL" id="CAJRST010041110">
    <property type="protein sequence ID" value="CAG6021076.1"/>
    <property type="molecule type" value="Genomic_DNA"/>
</dbReference>
<reference evidence="14" key="1">
    <citation type="submission" date="2021-05" db="EMBL/GenBank/DDBJ databases">
        <authorList>
            <person name="Tigano A."/>
        </authorList>
    </citation>
    <scope>NUCLEOTIDE SEQUENCE</scope>
</reference>
<feature type="domain" description="PSI" evidence="12">
    <location>
        <begin position="114"/>
        <end position="160"/>
    </location>
</feature>
<evidence type="ECO:0000256" key="1">
    <source>
        <dbReference type="ARBA" id="ARBA00004251"/>
    </source>
</evidence>
<dbReference type="GO" id="GO:0048675">
    <property type="term" value="P:axon extension"/>
    <property type="evidence" value="ECO:0007669"/>
    <property type="project" value="TreeGrafter"/>
</dbReference>
<evidence type="ECO:0000256" key="3">
    <source>
        <dbReference type="ARBA" id="ARBA00022475"/>
    </source>
</evidence>
<comment type="caution">
    <text evidence="14">The sequence shown here is derived from an EMBL/GenBank/DDBJ whole genome shotgun (WGS) entry which is preliminary data.</text>
</comment>
<keyword evidence="5" id="KW-0732">Signal</keyword>
<dbReference type="GO" id="GO:0002116">
    <property type="term" value="C:semaphorin receptor complex"/>
    <property type="evidence" value="ECO:0007669"/>
    <property type="project" value="TreeGrafter"/>
</dbReference>
<dbReference type="OrthoDB" id="8948451at2759"/>
<name>A0A8S4BXG6_9TELE</name>
<evidence type="ECO:0000256" key="7">
    <source>
        <dbReference type="ARBA" id="ARBA00022989"/>
    </source>
</evidence>
<keyword evidence="3" id="KW-1003">Cell membrane</keyword>
<sequence length="281" mass="30678">MSHQECPCVQHVQDSSLLPVNVERKITLIGQHLNLFEDENLDYECVLDIENRSVVVAADVEPDATQPSIYIITCLSYQYVYSLMTEEYPATINVRRKNNFLIDSAESLHVTLFNCSVGRSDCSRCRTADPKYGCVWCGSTAGSRCVYQDSCLDEVKHTCPAPVIHFLDPVSGPVEGGTVVTISGSNLGQRVEDIQNSVTIAGVSCSVIQSRYEVSSRQGLHTPQLPHLVGLPLPPHSDGSAMLFYRIVCETTRSGVERSGHASVQVSGGGYGLSAQVFSFQ</sequence>
<evidence type="ECO:0000256" key="2">
    <source>
        <dbReference type="ARBA" id="ARBA00010297"/>
    </source>
</evidence>
<evidence type="ECO:0000256" key="6">
    <source>
        <dbReference type="ARBA" id="ARBA00022737"/>
    </source>
</evidence>
<dbReference type="PANTHER" id="PTHR22625">
    <property type="entry name" value="PLEXIN"/>
    <property type="match status" value="1"/>
</dbReference>
<dbReference type="InterPro" id="IPR031148">
    <property type="entry name" value="Plexin"/>
</dbReference>
<keyword evidence="15" id="KW-1185">Reference proteome</keyword>
<feature type="domain" description="IPT/TIG" evidence="13">
    <location>
        <begin position="161"/>
        <end position="281"/>
    </location>
</feature>
<dbReference type="Pfam" id="PF24317">
    <property type="entry name" value="PSI_Plexin-B"/>
    <property type="match status" value="1"/>
</dbReference>
<dbReference type="GO" id="GO:0050772">
    <property type="term" value="P:positive regulation of axonogenesis"/>
    <property type="evidence" value="ECO:0007669"/>
    <property type="project" value="TreeGrafter"/>
</dbReference>
<keyword evidence="9" id="KW-1015">Disulfide bond</keyword>
<evidence type="ECO:0000259" key="13">
    <source>
        <dbReference type="SMART" id="SM00429"/>
    </source>
</evidence>
<keyword evidence="4" id="KW-0812">Transmembrane</keyword>